<name>A0A485AMH4_KLUCR</name>
<accession>A0A485AMH4</accession>
<organism evidence="1 2">
    <name type="scientific">Kluyvera cryocrescens</name>
    <name type="common">Kluyvera citrophila</name>
    <dbReference type="NCBI Taxonomy" id="580"/>
    <lineage>
        <taxon>Bacteria</taxon>
        <taxon>Pseudomonadati</taxon>
        <taxon>Pseudomonadota</taxon>
        <taxon>Gammaproteobacteria</taxon>
        <taxon>Enterobacterales</taxon>
        <taxon>Enterobacteriaceae</taxon>
        <taxon>Kluyvera</taxon>
    </lineage>
</organism>
<reference evidence="1 2" key="1">
    <citation type="submission" date="2019-03" db="EMBL/GenBank/DDBJ databases">
        <authorList>
            <consortium name="Pathogen Informatics"/>
        </authorList>
    </citation>
    <scope>NUCLEOTIDE SEQUENCE [LARGE SCALE GENOMIC DNA]</scope>
    <source>
        <strain evidence="1 2">NCTC12993</strain>
    </source>
</reference>
<dbReference type="Proteomes" id="UP000401081">
    <property type="component" value="Unassembled WGS sequence"/>
</dbReference>
<proteinExistence type="predicted"/>
<dbReference type="EMBL" id="CAADJD010000009">
    <property type="protein sequence ID" value="VFS57589.1"/>
    <property type="molecule type" value="Genomic_DNA"/>
</dbReference>
<evidence type="ECO:0000313" key="2">
    <source>
        <dbReference type="Proteomes" id="UP000401081"/>
    </source>
</evidence>
<keyword evidence="2" id="KW-1185">Reference proteome</keyword>
<protein>
    <submittedName>
        <fullName evidence="1">Uncharacterized protein</fullName>
    </submittedName>
</protein>
<gene>
    <name evidence="1" type="ORF">NCTC12993_00762</name>
</gene>
<sequence length="94" mass="10703">MTTTQLVDRYLKRIQQIAKETERGKNLHIAGEEISSAIRGATEAFCFVGDCHPSEGFSELLNMLQTEHHSKHTPYGHVIDIAIRKVELQISIWK</sequence>
<dbReference type="RefSeq" id="WP_061279058.1">
    <property type="nucleotide sequence ID" value="NZ_BCTM01000001.1"/>
</dbReference>
<dbReference type="AlphaFoldDB" id="A0A485AMH4"/>
<evidence type="ECO:0000313" key="1">
    <source>
        <dbReference type="EMBL" id="VFS57589.1"/>
    </source>
</evidence>